<dbReference type="InterPro" id="IPR002937">
    <property type="entry name" value="Amino_oxidase"/>
</dbReference>
<keyword evidence="8" id="KW-1185">Reference proteome</keyword>
<evidence type="ECO:0000256" key="5">
    <source>
        <dbReference type="RuleBase" id="RU362067"/>
    </source>
</evidence>
<feature type="binding site" evidence="4">
    <location>
        <position position="363"/>
    </location>
    <ligand>
        <name>substrate</name>
    </ligand>
</feature>
<dbReference type="PANTHER" id="PTHR10742">
    <property type="entry name" value="FLAVIN MONOAMINE OXIDASE"/>
    <property type="match status" value="1"/>
</dbReference>
<dbReference type="GO" id="GO:0050660">
    <property type="term" value="F:flavin adenine dinucleotide binding"/>
    <property type="evidence" value="ECO:0007669"/>
    <property type="project" value="TreeGrafter"/>
</dbReference>
<dbReference type="OrthoDB" id="5046242at2759"/>
<dbReference type="SUPFAM" id="SSF54373">
    <property type="entry name" value="FAD-linked reductases, C-terminal domain"/>
    <property type="match status" value="1"/>
</dbReference>
<evidence type="ECO:0000313" key="8">
    <source>
        <dbReference type="Proteomes" id="UP000076738"/>
    </source>
</evidence>
<dbReference type="GO" id="GO:0006338">
    <property type="term" value="P:chromatin remodeling"/>
    <property type="evidence" value="ECO:0007669"/>
    <property type="project" value="TreeGrafter"/>
</dbReference>
<protein>
    <recommendedName>
        <fullName evidence="5">Amine oxidase</fullName>
        <ecNumber evidence="5">1.4.3.-</ecNumber>
    </recommendedName>
</protein>
<evidence type="ECO:0000256" key="4">
    <source>
        <dbReference type="PIRSR" id="PIRSR601613-1"/>
    </source>
</evidence>
<dbReference type="Gene3D" id="3.50.50.60">
    <property type="entry name" value="FAD/NAD(P)-binding domain"/>
    <property type="match status" value="1"/>
</dbReference>
<dbReference type="InterPro" id="IPR036188">
    <property type="entry name" value="FAD/NAD-bd_sf"/>
</dbReference>
<evidence type="ECO:0000256" key="2">
    <source>
        <dbReference type="ARBA" id="ARBA00005995"/>
    </source>
</evidence>
<evidence type="ECO:0000256" key="3">
    <source>
        <dbReference type="ARBA" id="ARBA00023002"/>
    </source>
</evidence>
<evidence type="ECO:0000259" key="6">
    <source>
        <dbReference type="Pfam" id="PF01593"/>
    </source>
</evidence>
<dbReference type="PANTHER" id="PTHR10742:SF386">
    <property type="entry name" value="LYSINE-SPECIFIC HISTONE DEMETHYLASE 1A"/>
    <property type="match status" value="1"/>
</dbReference>
<dbReference type="AlphaFoldDB" id="A0A167L4C7"/>
<feature type="binding site" evidence="4">
    <location>
        <position position="27"/>
    </location>
    <ligand>
        <name>FAD</name>
        <dbReference type="ChEBI" id="CHEBI:57692"/>
    </ligand>
</feature>
<dbReference type="InterPro" id="IPR050281">
    <property type="entry name" value="Flavin_monoamine_oxidase"/>
</dbReference>
<dbReference type="Proteomes" id="UP000076738">
    <property type="component" value="Unassembled WGS sequence"/>
</dbReference>
<keyword evidence="5" id="KW-0285">Flavoprotein</keyword>
<sequence>MYAFASSSSQAPPADQPDVLIIGAGVSGLAAARHLALKGRKVRVLEARERIGGRVNTVPFGQGVAELGASFIHGTYGNPVLPVAREIGIPIKFLSERHGTVRDHTGVHLPPQMEELIANNAHETIFAHLRDSAQHGPSVPSPTLALADPLFAPTSRLWDHIPESNKLARFQVAAAARTSSGWTGADLDQVSYRWWGFERDTQGPDAAVVGGYGRVPGFCADVVKERGGEIRLGEEVMGVNVEGGEVTVTTRSTSTGQTSTHTAPYCLVTLPLGVLKSLSPSFFSPPLPARRIASISRLSHGLLNKVHVLYPTAWWAADHTAETCLLLPDPSDPGGLLGSPDKPQAIFGLNMWAVQGIPGFCFFLGGSGGKNLEQLSEEEVAKWARETVGRYFCPGAEPPVPERVVRTSWASDPYAKGSYCYIPPFRPSEAGAEETAAPSPLDMTELSRPLFGRLFWAGEHTEMDEFASVHGAWASGVREGEKIEIVLANRGGEGLEE</sequence>
<dbReference type="GO" id="GO:0016491">
    <property type="term" value="F:oxidoreductase activity"/>
    <property type="evidence" value="ECO:0007669"/>
    <property type="project" value="UniProtKB-KW"/>
</dbReference>
<keyword evidence="5" id="KW-0274">FAD</keyword>
<dbReference type="SUPFAM" id="SSF51905">
    <property type="entry name" value="FAD/NAD(P)-binding domain"/>
    <property type="match status" value="1"/>
</dbReference>
<dbReference type="InterPro" id="IPR001613">
    <property type="entry name" value="Flavin_amine_oxidase"/>
</dbReference>
<evidence type="ECO:0000313" key="7">
    <source>
        <dbReference type="EMBL" id="KZO95314.1"/>
    </source>
</evidence>
<accession>A0A167L4C7</accession>
<comment type="cofactor">
    <cofactor evidence="1 5">
        <name>FAD</name>
        <dbReference type="ChEBI" id="CHEBI:57692"/>
    </cofactor>
</comment>
<reference evidence="7 8" key="1">
    <citation type="journal article" date="2016" name="Mol. Biol. Evol.">
        <title>Comparative Genomics of Early-Diverging Mushroom-Forming Fungi Provides Insights into the Origins of Lignocellulose Decay Capabilities.</title>
        <authorList>
            <person name="Nagy L.G."/>
            <person name="Riley R."/>
            <person name="Tritt A."/>
            <person name="Adam C."/>
            <person name="Daum C."/>
            <person name="Floudas D."/>
            <person name="Sun H."/>
            <person name="Yadav J.S."/>
            <person name="Pangilinan J."/>
            <person name="Larsson K.H."/>
            <person name="Matsuura K."/>
            <person name="Barry K."/>
            <person name="Labutti K."/>
            <person name="Kuo R."/>
            <person name="Ohm R.A."/>
            <person name="Bhattacharya S.S."/>
            <person name="Shirouzu T."/>
            <person name="Yoshinaga Y."/>
            <person name="Martin F.M."/>
            <person name="Grigoriev I.V."/>
            <person name="Hibbett D.S."/>
        </authorList>
    </citation>
    <scope>NUCLEOTIDE SEQUENCE [LARGE SCALE GENOMIC DNA]</scope>
    <source>
        <strain evidence="7 8">TUFC12733</strain>
    </source>
</reference>
<proteinExistence type="inferred from homology"/>
<comment type="similarity">
    <text evidence="2 5">Belongs to the flavin monoamine oxidase family.</text>
</comment>
<feature type="domain" description="Amine oxidase" evidence="6">
    <location>
        <begin position="26"/>
        <end position="479"/>
    </location>
</feature>
<gene>
    <name evidence="7" type="ORF">CALVIDRAFT_538099</name>
</gene>
<dbReference type="EC" id="1.4.3.-" evidence="5"/>
<keyword evidence="3 5" id="KW-0560">Oxidoreductase</keyword>
<dbReference type="EMBL" id="KV417289">
    <property type="protein sequence ID" value="KZO95314.1"/>
    <property type="molecule type" value="Genomic_DNA"/>
</dbReference>
<organism evidence="7 8">
    <name type="scientific">Calocera viscosa (strain TUFC12733)</name>
    <dbReference type="NCBI Taxonomy" id="1330018"/>
    <lineage>
        <taxon>Eukaryota</taxon>
        <taxon>Fungi</taxon>
        <taxon>Dikarya</taxon>
        <taxon>Basidiomycota</taxon>
        <taxon>Agaricomycotina</taxon>
        <taxon>Dacrymycetes</taxon>
        <taxon>Dacrymycetales</taxon>
        <taxon>Dacrymycetaceae</taxon>
        <taxon>Calocera</taxon>
    </lineage>
</organism>
<dbReference type="Pfam" id="PF01593">
    <property type="entry name" value="Amino_oxidase"/>
    <property type="match status" value="1"/>
</dbReference>
<feature type="binding site" evidence="4">
    <location>
        <position position="236"/>
    </location>
    <ligand>
        <name>FAD</name>
        <dbReference type="ChEBI" id="CHEBI:57692"/>
    </ligand>
</feature>
<dbReference type="STRING" id="1330018.A0A167L4C7"/>
<dbReference type="PRINTS" id="PR00757">
    <property type="entry name" value="AMINEOXDASEF"/>
</dbReference>
<evidence type="ECO:0000256" key="1">
    <source>
        <dbReference type="ARBA" id="ARBA00001974"/>
    </source>
</evidence>
<feature type="binding site" evidence="4">
    <location>
        <begin position="46"/>
        <end position="47"/>
    </location>
    <ligand>
        <name>FAD</name>
        <dbReference type="ChEBI" id="CHEBI:57692"/>
    </ligand>
</feature>
<name>A0A167L4C7_CALVF</name>
<dbReference type="GO" id="GO:0003682">
    <property type="term" value="F:chromatin binding"/>
    <property type="evidence" value="ECO:0007669"/>
    <property type="project" value="TreeGrafter"/>
</dbReference>